<keyword evidence="3" id="KW-1185">Reference proteome</keyword>
<comment type="caution">
    <text evidence="2">The sequence shown here is derived from an EMBL/GenBank/DDBJ whole genome shotgun (WGS) entry which is preliminary data.</text>
</comment>
<accession>A0ABS8VRZ8</accession>
<protein>
    <submittedName>
        <fullName evidence="2">Uncharacterized protein</fullName>
    </submittedName>
</protein>
<proteinExistence type="predicted"/>
<feature type="region of interest" description="Disordered" evidence="1">
    <location>
        <begin position="69"/>
        <end position="129"/>
    </location>
</feature>
<organism evidence="2 3">
    <name type="scientific">Datura stramonium</name>
    <name type="common">Jimsonweed</name>
    <name type="synonym">Common thornapple</name>
    <dbReference type="NCBI Taxonomy" id="4076"/>
    <lineage>
        <taxon>Eukaryota</taxon>
        <taxon>Viridiplantae</taxon>
        <taxon>Streptophyta</taxon>
        <taxon>Embryophyta</taxon>
        <taxon>Tracheophyta</taxon>
        <taxon>Spermatophyta</taxon>
        <taxon>Magnoliopsida</taxon>
        <taxon>eudicotyledons</taxon>
        <taxon>Gunneridae</taxon>
        <taxon>Pentapetalae</taxon>
        <taxon>asterids</taxon>
        <taxon>lamiids</taxon>
        <taxon>Solanales</taxon>
        <taxon>Solanaceae</taxon>
        <taxon>Solanoideae</taxon>
        <taxon>Datureae</taxon>
        <taxon>Datura</taxon>
    </lineage>
</organism>
<dbReference type="EMBL" id="JACEIK010005650">
    <property type="protein sequence ID" value="MCE0481978.1"/>
    <property type="molecule type" value="Genomic_DNA"/>
</dbReference>
<dbReference type="Proteomes" id="UP000823775">
    <property type="component" value="Unassembled WGS sequence"/>
</dbReference>
<evidence type="ECO:0000256" key="1">
    <source>
        <dbReference type="SAM" id="MobiDB-lite"/>
    </source>
</evidence>
<reference evidence="2 3" key="1">
    <citation type="journal article" date="2021" name="BMC Genomics">
        <title>Datura genome reveals duplications of psychoactive alkaloid biosynthetic genes and high mutation rate following tissue culture.</title>
        <authorList>
            <person name="Rajewski A."/>
            <person name="Carter-House D."/>
            <person name="Stajich J."/>
            <person name="Litt A."/>
        </authorList>
    </citation>
    <scope>NUCLEOTIDE SEQUENCE [LARGE SCALE GENOMIC DNA]</scope>
    <source>
        <strain evidence="2">AR-01</strain>
    </source>
</reference>
<evidence type="ECO:0000313" key="3">
    <source>
        <dbReference type="Proteomes" id="UP000823775"/>
    </source>
</evidence>
<feature type="non-terminal residue" evidence="2">
    <location>
        <position position="1"/>
    </location>
</feature>
<feature type="compositionally biased region" description="Basic and acidic residues" evidence="1">
    <location>
        <begin position="119"/>
        <end position="129"/>
    </location>
</feature>
<gene>
    <name evidence="2" type="ORF">HAX54_040256</name>
</gene>
<feature type="compositionally biased region" description="Basic and acidic residues" evidence="1">
    <location>
        <begin position="77"/>
        <end position="106"/>
    </location>
</feature>
<name>A0ABS8VRZ8_DATST</name>
<sequence>HLLACGSAGSTNDVRRWFRGGWQSAATVRGKKKEGGNVWQLFWLVRWPKTKRSRRREREKCFFGGLVHRSSDAAGSDGEKKKNGEEEWRGRWHGGRLSEKKMKGRGEGGGVGGCSPALAERRRRDEEED</sequence>
<evidence type="ECO:0000313" key="2">
    <source>
        <dbReference type="EMBL" id="MCE0481978.1"/>
    </source>
</evidence>